<evidence type="ECO:0000313" key="3">
    <source>
        <dbReference type="EMBL" id="BBX02392.1"/>
    </source>
</evidence>
<protein>
    <recommendedName>
        <fullName evidence="2">Zinc finger CGNR domain-containing protein</fullName>
    </recommendedName>
</protein>
<dbReference type="Gene3D" id="1.10.3300.10">
    <property type="entry name" value="Jann2411-like domain"/>
    <property type="match status" value="1"/>
</dbReference>
<evidence type="ECO:0000313" key="4">
    <source>
        <dbReference type="Proteomes" id="UP000466681"/>
    </source>
</evidence>
<dbReference type="PANTHER" id="PTHR35525">
    <property type="entry name" value="BLL6575 PROTEIN"/>
    <property type="match status" value="1"/>
</dbReference>
<evidence type="ECO:0000256" key="1">
    <source>
        <dbReference type="SAM" id="MobiDB-lite"/>
    </source>
</evidence>
<dbReference type="Pfam" id="PF07336">
    <property type="entry name" value="ABATE"/>
    <property type="match status" value="1"/>
</dbReference>
<dbReference type="AlphaFoldDB" id="A0AAD1HBJ2"/>
<feature type="domain" description="Zinc finger CGNR" evidence="2">
    <location>
        <begin position="148"/>
        <end position="191"/>
    </location>
</feature>
<evidence type="ECO:0000259" key="2">
    <source>
        <dbReference type="Pfam" id="PF11706"/>
    </source>
</evidence>
<dbReference type="Pfam" id="PF11706">
    <property type="entry name" value="zf-CGNR"/>
    <property type="match status" value="1"/>
</dbReference>
<keyword evidence="4" id="KW-1185">Reference proteome</keyword>
<dbReference type="PANTHER" id="PTHR35525:SF3">
    <property type="entry name" value="BLL6575 PROTEIN"/>
    <property type="match status" value="1"/>
</dbReference>
<proteinExistence type="predicted"/>
<organism evidence="3 4">
    <name type="scientific">Mycolicibacterium moriokaense</name>
    <dbReference type="NCBI Taxonomy" id="39691"/>
    <lineage>
        <taxon>Bacteria</taxon>
        <taxon>Bacillati</taxon>
        <taxon>Actinomycetota</taxon>
        <taxon>Actinomycetes</taxon>
        <taxon>Mycobacteriales</taxon>
        <taxon>Mycobacteriaceae</taxon>
        <taxon>Mycolicibacterium</taxon>
    </lineage>
</organism>
<gene>
    <name evidence="3" type="ORF">MMOR_33280</name>
</gene>
<reference evidence="3 4" key="1">
    <citation type="journal article" date="2019" name="Emerg. Microbes Infect.">
        <title>Comprehensive subspecies identification of 175 nontuberculous mycobacteria species based on 7547 genomic profiles.</title>
        <authorList>
            <person name="Matsumoto Y."/>
            <person name="Kinjo T."/>
            <person name="Motooka D."/>
            <person name="Nabeya D."/>
            <person name="Jung N."/>
            <person name="Uechi K."/>
            <person name="Horii T."/>
            <person name="Iida T."/>
            <person name="Fujita J."/>
            <person name="Nakamura S."/>
        </authorList>
    </citation>
    <scope>NUCLEOTIDE SEQUENCE [LARGE SCALE GENOMIC DNA]</scope>
    <source>
        <strain evidence="3 4">JCM 6375</strain>
    </source>
</reference>
<dbReference type="SUPFAM" id="SSF160904">
    <property type="entry name" value="Jann2411-like"/>
    <property type="match status" value="1"/>
</dbReference>
<dbReference type="KEGG" id="mmor:MMOR_33280"/>
<dbReference type="RefSeq" id="WP_083150784.1">
    <property type="nucleotide sequence ID" value="NZ_AP022560.1"/>
</dbReference>
<dbReference type="EMBL" id="AP022560">
    <property type="protein sequence ID" value="BBX02392.1"/>
    <property type="molecule type" value="Genomic_DNA"/>
</dbReference>
<dbReference type="Proteomes" id="UP000466681">
    <property type="component" value="Chromosome"/>
</dbReference>
<accession>A0AAD1HBJ2</accession>
<dbReference type="InterPro" id="IPR023286">
    <property type="entry name" value="ABATE_dom_sf"/>
</dbReference>
<dbReference type="InterPro" id="IPR021005">
    <property type="entry name" value="Znf_CGNR"/>
</dbReference>
<name>A0AAD1HBJ2_9MYCO</name>
<dbReference type="InterPro" id="IPR010852">
    <property type="entry name" value="ABATE"/>
</dbReference>
<feature type="region of interest" description="Disordered" evidence="1">
    <location>
        <begin position="1"/>
        <end position="20"/>
    </location>
</feature>
<sequence>MAAEPQRWPADDEPKPAPGPLLRVQALVNTVELPEGPDRLADPDDARPWLIDQGLLAPDADLDGADLQLLRDVREALRALLVGNGGGPAPTDGELAPFRAVAAAGTARVEFDADGAVRLAPTGESVAERLVELLLIVRDAQRDGSWARLKVCANDECRWAFYDRSRNHGGTWCEMSACGNKLKNREFRARRKANR</sequence>